<evidence type="ECO:0000313" key="5">
    <source>
        <dbReference type="EMBL" id="KAF7340545.1"/>
    </source>
</evidence>
<organism evidence="5 6">
    <name type="scientific">Mycena sanguinolenta</name>
    <dbReference type="NCBI Taxonomy" id="230812"/>
    <lineage>
        <taxon>Eukaryota</taxon>
        <taxon>Fungi</taxon>
        <taxon>Dikarya</taxon>
        <taxon>Basidiomycota</taxon>
        <taxon>Agaricomycotina</taxon>
        <taxon>Agaricomycetes</taxon>
        <taxon>Agaricomycetidae</taxon>
        <taxon>Agaricales</taxon>
        <taxon>Marasmiineae</taxon>
        <taxon>Mycenaceae</taxon>
        <taxon>Mycena</taxon>
    </lineage>
</organism>
<dbReference type="AlphaFoldDB" id="A0A8H6XFL2"/>
<feature type="compositionally biased region" description="Low complexity" evidence="3">
    <location>
        <begin position="270"/>
        <end position="280"/>
    </location>
</feature>
<dbReference type="OrthoDB" id="10264374at2759"/>
<feature type="chain" id="PRO_5034412373" evidence="4">
    <location>
        <begin position="23"/>
        <end position="387"/>
    </location>
</feature>
<feature type="region of interest" description="Disordered" evidence="3">
    <location>
        <begin position="246"/>
        <end position="280"/>
    </location>
</feature>
<feature type="compositionally biased region" description="Pro residues" evidence="3">
    <location>
        <begin position="250"/>
        <end position="269"/>
    </location>
</feature>
<gene>
    <name evidence="5" type="ORF">MSAN_02126000</name>
</gene>
<evidence type="ECO:0000256" key="3">
    <source>
        <dbReference type="SAM" id="MobiDB-lite"/>
    </source>
</evidence>
<keyword evidence="2 4" id="KW-0732">Signal</keyword>
<sequence length="387" mass="39515">MHSTRLNFVRAVLLATIGSSLAAGPAVVPLGTAGNFAILAKSRVNIDAISAITGDVGVDSAASNALNGFQLVQDASQQFWTSAQVDGRVLDAAAAPPTPAVLATAVQDMNTAFRDAMTRPNPDFKGLGDGRIGGSVLTPGLYKWTTGVTISSDITLSGGPTDTWIFQISGSFNQASKVEMTLVGGALPQNIIWAIAGTVTFGSDTIFQGNILAKTNVDIDENALGNGCIFAGKAVSLDKATIIRPGGVAAPPPTSSPTTPPVTSTPPPTTTTSSPTSTFTPQCTPTATPCFSVAFQGLNASIQASDFLTFTLTDTPEECIDFCACVPGGCAFANSYFDNDKNTTMLTCAIYASCHTAADATNTGGQSLPNGGLSTVVNSTGFCLTSC</sequence>
<evidence type="ECO:0000256" key="2">
    <source>
        <dbReference type="ARBA" id="ARBA00022729"/>
    </source>
</evidence>
<accession>A0A8H6XFL2</accession>
<evidence type="ECO:0000256" key="4">
    <source>
        <dbReference type="SAM" id="SignalP"/>
    </source>
</evidence>
<comment type="caution">
    <text evidence="5">The sequence shown here is derived from an EMBL/GenBank/DDBJ whole genome shotgun (WGS) entry which is preliminary data.</text>
</comment>
<feature type="signal peptide" evidence="4">
    <location>
        <begin position="1"/>
        <end position="22"/>
    </location>
</feature>
<proteinExistence type="inferred from homology"/>
<dbReference type="EMBL" id="JACAZH010000030">
    <property type="protein sequence ID" value="KAF7340545.1"/>
    <property type="molecule type" value="Genomic_DNA"/>
</dbReference>
<evidence type="ECO:0000313" key="6">
    <source>
        <dbReference type="Proteomes" id="UP000623467"/>
    </source>
</evidence>
<name>A0A8H6XFL2_9AGAR</name>
<reference evidence="5" key="1">
    <citation type="submission" date="2020-05" db="EMBL/GenBank/DDBJ databases">
        <title>Mycena genomes resolve the evolution of fungal bioluminescence.</title>
        <authorList>
            <person name="Tsai I.J."/>
        </authorList>
    </citation>
    <scope>NUCLEOTIDE SEQUENCE</scope>
    <source>
        <strain evidence="5">160909Yilan</strain>
    </source>
</reference>
<comment type="similarity">
    <text evidence="1">Belongs to the ice-binding protein family.</text>
</comment>
<evidence type="ECO:0000256" key="1">
    <source>
        <dbReference type="ARBA" id="ARBA00005445"/>
    </source>
</evidence>
<dbReference type="InterPro" id="IPR021884">
    <property type="entry name" value="Ice-bd_prot"/>
</dbReference>
<keyword evidence="6" id="KW-1185">Reference proteome</keyword>
<dbReference type="Proteomes" id="UP000623467">
    <property type="component" value="Unassembled WGS sequence"/>
</dbReference>
<protein>
    <submittedName>
        <fullName evidence="5">Antifreeze protein</fullName>
    </submittedName>
</protein>
<dbReference type="Pfam" id="PF11999">
    <property type="entry name" value="Ice_binding"/>
    <property type="match status" value="1"/>
</dbReference>